<dbReference type="SMART" id="SM01419">
    <property type="entry name" value="Thiol-ester_cl"/>
    <property type="match status" value="1"/>
</dbReference>
<evidence type="ECO:0000259" key="6">
    <source>
        <dbReference type="PROSITE" id="PS50948"/>
    </source>
</evidence>
<evidence type="ECO:0000313" key="7">
    <source>
        <dbReference type="EMBL" id="OYR12089.1"/>
    </source>
</evidence>
<dbReference type="Gene3D" id="3.50.4.10">
    <property type="entry name" value="Hepatocyte Growth Factor"/>
    <property type="match status" value="1"/>
</dbReference>
<dbReference type="Pfam" id="PF01835">
    <property type="entry name" value="MG2"/>
    <property type="match status" value="1"/>
</dbReference>
<dbReference type="InterPro" id="IPR041246">
    <property type="entry name" value="Bact_MG10"/>
</dbReference>
<dbReference type="Proteomes" id="UP000215590">
    <property type="component" value="Unassembled WGS sequence"/>
</dbReference>
<dbReference type="EMBL" id="NNRJ01000058">
    <property type="protein sequence ID" value="OYR12089.1"/>
    <property type="molecule type" value="Genomic_DNA"/>
</dbReference>
<name>A0A256FB23_9HYPH</name>
<comment type="caution">
    <text evidence="7">The sequence shown here is derived from an EMBL/GenBank/DDBJ whole genome shotgun (WGS) entry which is preliminary data.</text>
</comment>
<reference evidence="7 8" key="1">
    <citation type="submission" date="2017-07" db="EMBL/GenBank/DDBJ databases">
        <title>Phylogenetic study on the rhizospheric bacterium Ochrobactrum sp. A44.</title>
        <authorList>
            <person name="Krzyzanowska D.M."/>
            <person name="Ossowicki A."/>
            <person name="Rajewska M."/>
            <person name="Maciag T."/>
            <person name="Kaczynski Z."/>
            <person name="Czerwicka M."/>
            <person name="Jafra S."/>
        </authorList>
    </citation>
    <scope>NUCLEOTIDE SEQUENCE [LARGE SCALE GENOMIC DNA]</scope>
    <source>
        <strain evidence="7 8">DSM 7216</strain>
    </source>
</reference>
<dbReference type="Gene3D" id="1.50.10.20">
    <property type="match status" value="1"/>
</dbReference>
<dbReference type="InterPro" id="IPR021868">
    <property type="entry name" value="Alpha_2_Macroglob_MG3"/>
</dbReference>
<dbReference type="InterPro" id="IPR026284">
    <property type="entry name" value="A2MG_proteobact"/>
</dbReference>
<keyword evidence="3" id="KW-0677">Repeat</keyword>
<feature type="chain" id="PRO_5013191637" evidence="5">
    <location>
        <begin position="27"/>
        <end position="1836"/>
    </location>
</feature>
<dbReference type="InterPro" id="IPR002890">
    <property type="entry name" value="MG2"/>
</dbReference>
<dbReference type="InterPro" id="IPR049120">
    <property type="entry name" value="A2M_bMG2"/>
</dbReference>
<feature type="domain" description="Apple" evidence="6">
    <location>
        <begin position="17"/>
        <end position="104"/>
    </location>
</feature>
<dbReference type="CDD" id="cd01100">
    <property type="entry name" value="APPLE_Factor_XI_like"/>
    <property type="match status" value="1"/>
</dbReference>
<dbReference type="SMART" id="SM01359">
    <property type="entry name" value="A2M_N_2"/>
    <property type="match status" value="1"/>
</dbReference>
<dbReference type="Pfam" id="PF00207">
    <property type="entry name" value="A2M"/>
    <property type="match status" value="1"/>
</dbReference>
<dbReference type="GO" id="GO:0004866">
    <property type="term" value="F:endopeptidase inhibitor activity"/>
    <property type="evidence" value="ECO:0007669"/>
    <property type="project" value="InterPro"/>
</dbReference>
<dbReference type="Pfam" id="PF17973">
    <property type="entry name" value="bMG10"/>
    <property type="match status" value="1"/>
</dbReference>
<dbReference type="PANTHER" id="PTHR40094:SF1">
    <property type="entry name" value="UBIQUITIN DOMAIN-CONTAINING PROTEIN"/>
    <property type="match status" value="1"/>
</dbReference>
<dbReference type="Gene3D" id="2.60.40.1930">
    <property type="match status" value="1"/>
</dbReference>
<proteinExistence type="inferred from homology"/>
<dbReference type="SUPFAM" id="SSF48239">
    <property type="entry name" value="Terpenoid cyclases/Protein prenyltransferases"/>
    <property type="match status" value="1"/>
</dbReference>
<feature type="signal peptide" evidence="5">
    <location>
        <begin position="1"/>
        <end position="26"/>
    </location>
</feature>
<dbReference type="InterPro" id="IPR041203">
    <property type="entry name" value="Bact_A2M_MG5"/>
</dbReference>
<dbReference type="InterPro" id="IPR000177">
    <property type="entry name" value="Apple"/>
</dbReference>
<dbReference type="Pfam" id="PF00024">
    <property type="entry name" value="PAN_1"/>
    <property type="match status" value="1"/>
</dbReference>
<comment type="similarity">
    <text evidence="1">Belongs to the protease inhibitor I39 (alpha-2-macroglobulin) family. Bacterial alpha-2-macroglobulin subfamily.</text>
</comment>
<evidence type="ECO:0000256" key="5">
    <source>
        <dbReference type="SAM" id="SignalP"/>
    </source>
</evidence>
<evidence type="ECO:0000256" key="3">
    <source>
        <dbReference type="ARBA" id="ARBA00022737"/>
    </source>
</evidence>
<dbReference type="InterPro" id="IPR008930">
    <property type="entry name" value="Terpenoid_cyclase/PrenylTrfase"/>
</dbReference>
<dbReference type="GO" id="GO:0005615">
    <property type="term" value="C:extracellular space"/>
    <property type="evidence" value="ECO:0007669"/>
    <property type="project" value="InterPro"/>
</dbReference>
<dbReference type="PIRSF" id="PIRSF038980">
    <property type="entry name" value="A2M_bac"/>
    <property type="match status" value="1"/>
</dbReference>
<dbReference type="RefSeq" id="WP_094509246.1">
    <property type="nucleotide sequence ID" value="NZ_JBHEEK010000020.1"/>
</dbReference>
<dbReference type="InterPro" id="IPR011625">
    <property type="entry name" value="A2M_N_BRD"/>
</dbReference>
<dbReference type="InterPro" id="IPR003609">
    <property type="entry name" value="Pan_app"/>
</dbReference>
<keyword evidence="4" id="KW-1015">Disulfide bond</keyword>
<keyword evidence="2 5" id="KW-0732">Signal</keyword>
<accession>A0A256FB23</accession>
<dbReference type="Pfam" id="PF17972">
    <property type="entry name" value="bMG5"/>
    <property type="match status" value="1"/>
</dbReference>
<evidence type="ECO:0000313" key="8">
    <source>
        <dbReference type="Proteomes" id="UP000215590"/>
    </source>
</evidence>
<dbReference type="SUPFAM" id="SSF57414">
    <property type="entry name" value="Hairpin loop containing domain-like"/>
    <property type="match status" value="1"/>
</dbReference>
<dbReference type="InterPro" id="IPR041462">
    <property type="entry name" value="Bact_A2M_MG6"/>
</dbReference>
<dbReference type="Pfam" id="PF11974">
    <property type="entry name" value="bMG3"/>
    <property type="match status" value="1"/>
</dbReference>
<dbReference type="InterPro" id="IPR051802">
    <property type="entry name" value="YfhM-like"/>
</dbReference>
<organism evidence="7 8">
    <name type="scientific">Brucella thiophenivorans</name>
    <dbReference type="NCBI Taxonomy" id="571255"/>
    <lineage>
        <taxon>Bacteria</taxon>
        <taxon>Pseudomonadati</taxon>
        <taxon>Pseudomonadota</taxon>
        <taxon>Alphaproteobacteria</taxon>
        <taxon>Hyphomicrobiales</taxon>
        <taxon>Brucellaceae</taxon>
        <taxon>Brucella/Ochrobactrum group</taxon>
        <taxon>Brucella</taxon>
    </lineage>
</organism>
<dbReference type="InterPro" id="IPR011626">
    <property type="entry name" value="Alpha-macroglobulin_TED"/>
</dbReference>
<dbReference type="PANTHER" id="PTHR40094">
    <property type="entry name" value="ALPHA-2-MACROGLOBULIN HOMOLOG"/>
    <property type="match status" value="1"/>
</dbReference>
<dbReference type="Pfam" id="PF07703">
    <property type="entry name" value="A2M_BRD"/>
    <property type="match status" value="1"/>
</dbReference>
<protein>
    <submittedName>
        <fullName evidence="7">Alpha-2-macroglobulin family protein</fullName>
    </submittedName>
</protein>
<dbReference type="PROSITE" id="PS50948">
    <property type="entry name" value="PAN"/>
    <property type="match status" value="1"/>
</dbReference>
<dbReference type="GO" id="GO:0006508">
    <property type="term" value="P:proteolysis"/>
    <property type="evidence" value="ECO:0007669"/>
    <property type="project" value="InterPro"/>
</dbReference>
<keyword evidence="8" id="KW-1185">Reference proteome</keyword>
<dbReference type="OrthoDB" id="9767116at2"/>
<dbReference type="Pfam" id="PF17962">
    <property type="entry name" value="bMG6"/>
    <property type="match status" value="1"/>
</dbReference>
<dbReference type="InterPro" id="IPR047565">
    <property type="entry name" value="Alpha-macroglob_thiol-ester_cl"/>
</dbReference>
<dbReference type="InterPro" id="IPR001599">
    <property type="entry name" value="Macroglobln_a2"/>
</dbReference>
<dbReference type="CDD" id="cd02891">
    <property type="entry name" value="A2M_like"/>
    <property type="match status" value="1"/>
</dbReference>
<dbReference type="SMART" id="SM01360">
    <property type="entry name" value="A2M"/>
    <property type="match status" value="1"/>
</dbReference>
<evidence type="ECO:0000256" key="2">
    <source>
        <dbReference type="ARBA" id="ARBA00022729"/>
    </source>
</evidence>
<gene>
    <name evidence="7" type="ORF">CEV31_3653</name>
</gene>
<evidence type="ECO:0000256" key="1">
    <source>
        <dbReference type="ARBA" id="ARBA00010556"/>
    </source>
</evidence>
<sequence length="1836" mass="197961">MSVRFKRLLLAFTTAFCFATSLSAHAAETRQIETTQDADYFGFDLRTEKNVSLAQCKSICLGDNACLAFTYNPKVKWCFLKADFNKLNQSVGSIAGRVVTESPAAVAVEDIGAPPAISLFAANLVDEARRLKRELAALDSSDSLRTLRNEAGAAGMNGDPRTAMEKFRLAASMSPDESEIWAGYALSALATEPSNGQERSKFQRDATSASWFAYQTSRTKDERAQALAVMAQALEKRDASRPALQAYEASLDLVNSASVRAAYEDLKARKGFRIVNNTVDNDNAAPRICAQFSEELVKSGVDYSSFVLLDNAAPKAVDAKDRQICVEGLEHGRNYTVTFRQGLPSAVGEVLPAPVNLSIYVQDRAPSVRFTGDSFVLPAKARRGIPLVSVNLDAAKVKLYRVGDRSLAQLLSGYQFLRQLDSYDISTVSDQMGAPVWEGEIEVAGNQLNKEATTSFPVDEALPERKPGVYVLTAEPLVQKSDDEYGTKATQWFVVSDIGLSTYTGQDGINVFARSLESAEPLKGVKLSLLARNNEVLGEATTDSDGRATFTPGLTRGTDGMVPAVLMASQHDEDFTFLDMARAGFDLSDRGVTGRAVPKALDLYAWTERGIYRAGEVVHVGALARDDNTNAIDDLPLTFIFSRPDGVEDRRLVSDSKLSGGHAIDLTLPTNAMRGTWSVSIYTDPKQPAIATQMFLVEDFVPDRIEFDLTSDKPEIAVGETANITVDGRFLYGAPAAGLALEGEVTLSTKRQWDRFKGYYFGLADEEQGEATRLPLDGLSKVDDNGKATFPVAVDEMPSTTRLVNAAVTVRMRETGGRAVERKIDVAIQPETDLIGIRPDFSGDEVPQGGTAKFSLIASDSKGDRKALDGAQWSLVKIERNYQWYRSGNSWNYEPVTFTKAIANGKIDLTTDGEAEISLPVDWGRYRLEIETADASGPATSYEFDAGWYVSSTSTETPDGLEIALDKEHYAAGDTAELKISPRFAGELLITIGAEKLLKTITASVPEGGTTIDIPVGEDWGAGAYVTVTLFRPGEAIESRMPARAIGLKWLKVDPADKQLAVKLTPPEKIIPRSTLSIPVSVENAGGEQAYVMVAAVDVGILNLTRYQPPNPENWFFGQRQLGLEMRDMYGRLIDGSLGVTGKLRTGGDGGNMAAEGSPPTEKLVALFSGPVEIDSDGKATITFDIPQFNGTARVMAVAWTKKAVGQAVSDVIIRDPVVITAGLPRFMAPGDQANIRFDIANTDAPDGDYRVSLETTDNLGVEVGSYPESIALKGGKRQSITVPLNALATGAGGVTIRLSNDAGLNVEQALALPVRPVDLPVTSRHVVNLTANGGSVRVDGGLLSESLLDGAFVSVGVTRSAAFDVPALLMALDRYPYGCTEQTTSRALPLLYLSEMAAGTEAAANLASSGLESQEELKKRVQDSIFRVLNNQSSSGSFGLWSPGSGDLWMDAYVTDFLTRAREKGYDVPQQAMLSALSNLQNALGYTTDVKERGNDIAYALYVLARNKKASVGDLRYFADTQLENFASPMAVAQLGAALALYGDQPRSERVFNSSLQLATSQSSYDYNRSDYGSPLRDGAAMLALASETKPAPKVLPSLITLVEFQREKARYLSTQDQAWMLLAARGLQDDNGAISLDINGTAHQGAFSERLNGAALETQPLVVTNKGQGSVDAVVTAVAAPAQSLPAGGEGFNIERTYYTLDGGAANVTGVNQNERYVVVLKIDDLQEWQSRLLVTDLLPAGFEIDNPGLVSSADLGNLPWLESTQAAHLEFRNDRFVAAFDRSAGEKKPITLAYVVRAVTPGLYTHPAATVEDMYRPQFAARTATSMMEVAAP</sequence>
<evidence type="ECO:0000256" key="4">
    <source>
        <dbReference type="ARBA" id="ARBA00023157"/>
    </source>
</evidence>
<dbReference type="Pfam" id="PF21142">
    <property type="entry name" value="A2M_bMG2"/>
    <property type="match status" value="1"/>
</dbReference>
<dbReference type="Pfam" id="PF07678">
    <property type="entry name" value="TED_complement"/>
    <property type="match status" value="1"/>
</dbReference>